<evidence type="ECO:0000313" key="2">
    <source>
        <dbReference type="Proteomes" id="UP000787635"/>
    </source>
</evidence>
<dbReference type="Proteomes" id="UP000787635">
    <property type="component" value="Unassembled WGS sequence"/>
</dbReference>
<evidence type="ECO:0000313" key="1">
    <source>
        <dbReference type="EMBL" id="NKC33392.1"/>
    </source>
</evidence>
<sequence length="76" mass="8239">MADRKRRDKEPVSRLLHELAQPLATAVLAVEIARIVAERGEVGAAAQRLDAAMAALEQMQALLAAHRRARREDGAG</sequence>
<reference evidence="1 2" key="1">
    <citation type="submission" date="2020-03" db="EMBL/GenBank/DDBJ databases">
        <title>Roseomonas selenitidurans sp. nov. isolated from urban soil.</title>
        <authorList>
            <person name="Liu H."/>
        </authorList>
    </citation>
    <scope>NUCLEOTIDE SEQUENCE [LARGE SCALE GENOMIC DNA]</scope>
    <source>
        <strain evidence="1 2">BU-1</strain>
    </source>
</reference>
<accession>A0ABX1E876</accession>
<dbReference type="EMBL" id="JAAVNE010000044">
    <property type="protein sequence ID" value="NKC33392.1"/>
    <property type="molecule type" value="Genomic_DNA"/>
</dbReference>
<name>A0ABX1E876_9PROT</name>
<protein>
    <recommendedName>
        <fullName evidence="3">Signal transduction histidine kinase dimerisation/phosphoacceptor domain-containing protein</fullName>
    </recommendedName>
</protein>
<dbReference type="RefSeq" id="WP_168034119.1">
    <property type="nucleotide sequence ID" value="NZ_JAAVNE010000044.1"/>
</dbReference>
<proteinExistence type="predicted"/>
<organism evidence="1 2">
    <name type="scientific">Falsiroseomonas selenitidurans</name>
    <dbReference type="NCBI Taxonomy" id="2716335"/>
    <lineage>
        <taxon>Bacteria</taxon>
        <taxon>Pseudomonadati</taxon>
        <taxon>Pseudomonadota</taxon>
        <taxon>Alphaproteobacteria</taxon>
        <taxon>Acetobacterales</taxon>
        <taxon>Roseomonadaceae</taxon>
        <taxon>Falsiroseomonas</taxon>
    </lineage>
</organism>
<comment type="caution">
    <text evidence="1">The sequence shown here is derived from an EMBL/GenBank/DDBJ whole genome shotgun (WGS) entry which is preliminary data.</text>
</comment>
<gene>
    <name evidence="1" type="ORF">HEQ75_21200</name>
</gene>
<evidence type="ECO:0008006" key="3">
    <source>
        <dbReference type="Google" id="ProtNLM"/>
    </source>
</evidence>
<keyword evidence="2" id="KW-1185">Reference proteome</keyword>